<protein>
    <submittedName>
        <fullName evidence="1">Uncharacterized protein</fullName>
    </submittedName>
</protein>
<name>A0ACC0DGZ8_9PEZI</name>
<comment type="caution">
    <text evidence="1">The sequence shown here is derived from an EMBL/GenBank/DDBJ whole genome shotgun (WGS) entry which is preliminary data.</text>
</comment>
<dbReference type="EMBL" id="MU394284">
    <property type="protein sequence ID" value="KAI6092049.1"/>
    <property type="molecule type" value="Genomic_DNA"/>
</dbReference>
<accession>A0ACC0DGZ8</accession>
<organism evidence="1 2">
    <name type="scientific">Hypoxylon rubiginosum</name>
    <dbReference type="NCBI Taxonomy" id="110542"/>
    <lineage>
        <taxon>Eukaryota</taxon>
        <taxon>Fungi</taxon>
        <taxon>Dikarya</taxon>
        <taxon>Ascomycota</taxon>
        <taxon>Pezizomycotina</taxon>
        <taxon>Sordariomycetes</taxon>
        <taxon>Xylariomycetidae</taxon>
        <taxon>Xylariales</taxon>
        <taxon>Hypoxylaceae</taxon>
        <taxon>Hypoxylon</taxon>
    </lineage>
</organism>
<reference evidence="1 2" key="1">
    <citation type="journal article" date="2022" name="New Phytol.">
        <title>Ecological generalism drives hyperdiversity of secondary metabolite gene clusters in xylarialean endophytes.</title>
        <authorList>
            <person name="Franco M.E.E."/>
            <person name="Wisecaver J.H."/>
            <person name="Arnold A.E."/>
            <person name="Ju Y.M."/>
            <person name="Slot J.C."/>
            <person name="Ahrendt S."/>
            <person name="Moore L.P."/>
            <person name="Eastman K.E."/>
            <person name="Scott K."/>
            <person name="Konkel Z."/>
            <person name="Mondo S.J."/>
            <person name="Kuo A."/>
            <person name="Hayes R.D."/>
            <person name="Haridas S."/>
            <person name="Andreopoulos B."/>
            <person name="Riley R."/>
            <person name="LaButti K."/>
            <person name="Pangilinan J."/>
            <person name="Lipzen A."/>
            <person name="Amirebrahimi M."/>
            <person name="Yan J."/>
            <person name="Adam C."/>
            <person name="Keymanesh K."/>
            <person name="Ng V."/>
            <person name="Louie K."/>
            <person name="Northen T."/>
            <person name="Drula E."/>
            <person name="Henrissat B."/>
            <person name="Hsieh H.M."/>
            <person name="Youens-Clark K."/>
            <person name="Lutzoni F."/>
            <person name="Miadlikowska J."/>
            <person name="Eastwood D.C."/>
            <person name="Hamelin R.C."/>
            <person name="Grigoriev I.V."/>
            <person name="U'Ren J.M."/>
        </authorList>
    </citation>
    <scope>NUCLEOTIDE SEQUENCE [LARGE SCALE GENOMIC DNA]</scope>
    <source>
        <strain evidence="1 2">ER1909</strain>
    </source>
</reference>
<sequence>MKPLKIGKNTSRPILTTIAFSVQLVLAAKLAVVSVANLLKREQSVWMQDLREILLVAWGAQAGNLAEKKVLIDYTH</sequence>
<dbReference type="Proteomes" id="UP001497680">
    <property type="component" value="Unassembled WGS sequence"/>
</dbReference>
<proteinExistence type="predicted"/>
<gene>
    <name evidence="1" type="ORF">F4821DRAFT_224732</name>
</gene>
<keyword evidence="2" id="KW-1185">Reference proteome</keyword>
<evidence type="ECO:0000313" key="1">
    <source>
        <dbReference type="EMBL" id="KAI6092049.1"/>
    </source>
</evidence>
<evidence type="ECO:0000313" key="2">
    <source>
        <dbReference type="Proteomes" id="UP001497680"/>
    </source>
</evidence>